<organism evidence="2 3">
    <name type="scientific">Pandoraea faecigallinarum</name>
    <dbReference type="NCBI Taxonomy" id="656179"/>
    <lineage>
        <taxon>Bacteria</taxon>
        <taxon>Pseudomonadati</taxon>
        <taxon>Pseudomonadota</taxon>
        <taxon>Betaproteobacteria</taxon>
        <taxon>Burkholderiales</taxon>
        <taxon>Burkholderiaceae</taxon>
        <taxon>Pandoraea</taxon>
    </lineage>
</organism>
<dbReference type="PANTHER" id="PTHR30373:SF8">
    <property type="entry name" value="BLL7265 PROTEIN"/>
    <property type="match status" value="1"/>
</dbReference>
<dbReference type="STRING" id="656179.AB870_16840"/>
<dbReference type="Proteomes" id="UP000035651">
    <property type="component" value="Chromosome"/>
</dbReference>
<protein>
    <recommendedName>
        <fullName evidence="1">TPM domain-containing protein</fullName>
    </recommendedName>
</protein>
<dbReference type="EMBL" id="CP011807">
    <property type="protein sequence ID" value="AKM31428.2"/>
    <property type="molecule type" value="Genomic_DNA"/>
</dbReference>
<dbReference type="Gene3D" id="3.10.310.50">
    <property type="match status" value="1"/>
</dbReference>
<sequence>MSAMARAHDKDIAMQAKPHDISRWLRHAGTWRAHARWLFPERALDLLETSIRESEREHRCEIRLVIEAAMPLASVWQGQTCRQRAVQLFHQLGVAHTSERTGILLYINIADHDIELIADKGVNALVAAHRWDAVVTRMSAGFRDERYVQSVLDALNTLRGIARESLPAHAGAAPDNALTDRPLMI</sequence>
<reference evidence="2" key="1">
    <citation type="submission" date="2016-06" db="EMBL/GenBank/DDBJ databases">
        <title>Complete Genome Sequence of Pandoraea faecigallinarum DSM-23572.</title>
        <authorList>
            <person name="Yong D."/>
            <person name="Ee R."/>
            <person name="Lim Y.-L."/>
            <person name="Yin W.-F."/>
            <person name="Chan K.-G."/>
        </authorList>
    </citation>
    <scope>NUCLEOTIDE SEQUENCE</scope>
    <source>
        <strain evidence="2">DSM 23572</strain>
    </source>
</reference>
<keyword evidence="3" id="KW-1185">Reference proteome</keyword>
<evidence type="ECO:0000313" key="2">
    <source>
        <dbReference type="EMBL" id="AKM31428.2"/>
    </source>
</evidence>
<gene>
    <name evidence="2" type="ORF">AB870_16840</name>
</gene>
<dbReference type="Pfam" id="PF04536">
    <property type="entry name" value="TPM_phosphatase"/>
    <property type="match status" value="1"/>
</dbReference>
<accession>A0A0H3WXQ4</accession>
<evidence type="ECO:0000313" key="3">
    <source>
        <dbReference type="Proteomes" id="UP000035651"/>
    </source>
</evidence>
<evidence type="ECO:0000259" key="1">
    <source>
        <dbReference type="Pfam" id="PF04536"/>
    </source>
</evidence>
<dbReference type="PANTHER" id="PTHR30373">
    <property type="entry name" value="UPF0603 PROTEIN YGCG"/>
    <property type="match status" value="1"/>
</dbReference>
<dbReference type="InterPro" id="IPR007621">
    <property type="entry name" value="TPM_dom"/>
</dbReference>
<dbReference type="AlphaFoldDB" id="A0A0H3WXQ4"/>
<feature type="domain" description="TPM" evidence="1">
    <location>
        <begin position="47"/>
        <end position="158"/>
    </location>
</feature>
<proteinExistence type="predicted"/>
<dbReference type="KEGG" id="pfg:AB870_16840"/>
<name>A0A0H3WXQ4_9BURK</name>